<dbReference type="Proteomes" id="UP000294887">
    <property type="component" value="Unassembled WGS sequence"/>
</dbReference>
<dbReference type="GO" id="GO:0045454">
    <property type="term" value="P:cell redox homeostasis"/>
    <property type="evidence" value="ECO:0007669"/>
    <property type="project" value="InterPro"/>
</dbReference>
<evidence type="ECO:0000256" key="3">
    <source>
        <dbReference type="ARBA" id="ARBA00022982"/>
    </source>
</evidence>
<name>A0A4R1ESS1_9GAMM</name>
<evidence type="ECO:0000313" key="8">
    <source>
        <dbReference type="EMBL" id="TCJ82962.1"/>
    </source>
</evidence>
<keyword evidence="4" id="KW-1015">Disulfide bond</keyword>
<dbReference type="PROSITE" id="PS00195">
    <property type="entry name" value="GLUTAREDOXIN_1"/>
    <property type="match status" value="1"/>
</dbReference>
<keyword evidence="3 6" id="KW-0249">Electron transport</keyword>
<evidence type="ECO:0000313" key="9">
    <source>
        <dbReference type="Proteomes" id="UP000294887"/>
    </source>
</evidence>
<evidence type="ECO:0000256" key="2">
    <source>
        <dbReference type="ARBA" id="ARBA00022448"/>
    </source>
</evidence>
<dbReference type="Gene3D" id="3.40.30.10">
    <property type="entry name" value="Glutaredoxin"/>
    <property type="match status" value="1"/>
</dbReference>
<evidence type="ECO:0000256" key="4">
    <source>
        <dbReference type="ARBA" id="ARBA00023157"/>
    </source>
</evidence>
<evidence type="ECO:0000256" key="5">
    <source>
        <dbReference type="ARBA" id="ARBA00023284"/>
    </source>
</evidence>
<dbReference type="InterPro" id="IPR014025">
    <property type="entry name" value="Glutaredoxin_subgr"/>
</dbReference>
<gene>
    <name evidence="8" type="ORF">EV695_3700</name>
</gene>
<sequence length="89" mass="10190">MPAEVIMYATRFCPYCMRARSLLKKKGVEYTEISVGRDRDLWDEMEQRSGRNTVPQIFINDESVGGYDDIAALDRQGELDQKLGIEQDG</sequence>
<dbReference type="InterPro" id="IPR036249">
    <property type="entry name" value="Thioredoxin-like_sf"/>
</dbReference>
<evidence type="ECO:0000259" key="7">
    <source>
        <dbReference type="Pfam" id="PF00462"/>
    </source>
</evidence>
<comment type="caution">
    <text evidence="8">The sequence shown here is derived from an EMBL/GenBank/DDBJ whole genome shotgun (WGS) entry which is preliminary data.</text>
</comment>
<evidence type="ECO:0000256" key="1">
    <source>
        <dbReference type="ARBA" id="ARBA00007787"/>
    </source>
</evidence>
<comment type="function">
    <text evidence="6">Has a glutathione-disulfide oxidoreductase activity in the presence of NADPH and glutathione reductase. Reduces low molecular weight disulfides and proteins.</text>
</comment>
<keyword evidence="9" id="KW-1185">Reference proteome</keyword>
<dbReference type="GO" id="GO:0005737">
    <property type="term" value="C:cytoplasm"/>
    <property type="evidence" value="ECO:0007669"/>
    <property type="project" value="TreeGrafter"/>
</dbReference>
<keyword evidence="6" id="KW-0963">Cytoplasm</keyword>
<comment type="similarity">
    <text evidence="1 6">Belongs to the glutaredoxin family.</text>
</comment>
<dbReference type="NCBIfam" id="TIGR02181">
    <property type="entry name" value="GRX_bact"/>
    <property type="match status" value="1"/>
</dbReference>
<accession>A0A4R1ESS1</accession>
<dbReference type="SUPFAM" id="SSF52833">
    <property type="entry name" value="Thioredoxin-like"/>
    <property type="match status" value="1"/>
</dbReference>
<proteinExistence type="inferred from homology"/>
<dbReference type="GO" id="GO:0034599">
    <property type="term" value="P:cellular response to oxidative stress"/>
    <property type="evidence" value="ECO:0007669"/>
    <property type="project" value="TreeGrafter"/>
</dbReference>
<keyword evidence="2 6" id="KW-0813">Transport</keyword>
<dbReference type="AlphaFoldDB" id="A0A4R1ESS1"/>
<dbReference type="InterPro" id="IPR011767">
    <property type="entry name" value="GLR_AS"/>
</dbReference>
<protein>
    <recommendedName>
        <fullName evidence="6">Glutaredoxin</fullName>
    </recommendedName>
</protein>
<dbReference type="PANTHER" id="PTHR45694">
    <property type="entry name" value="GLUTAREDOXIN 2"/>
    <property type="match status" value="1"/>
</dbReference>
<reference evidence="8 9" key="1">
    <citation type="submission" date="2019-03" db="EMBL/GenBank/DDBJ databases">
        <title>Genomic Encyclopedia of Type Strains, Phase IV (KMG-IV): sequencing the most valuable type-strain genomes for metagenomic binning, comparative biology and taxonomic classification.</title>
        <authorList>
            <person name="Goeker M."/>
        </authorList>
    </citation>
    <scope>NUCLEOTIDE SEQUENCE [LARGE SCALE GENOMIC DNA]</scope>
    <source>
        <strain evidence="8 9">DSM 24830</strain>
    </source>
</reference>
<dbReference type="GO" id="GO:0015038">
    <property type="term" value="F:glutathione disulfide oxidoreductase activity"/>
    <property type="evidence" value="ECO:0007669"/>
    <property type="project" value="UniProtKB-UniRule"/>
</dbReference>
<keyword evidence="5 6" id="KW-0676">Redox-active center</keyword>
<dbReference type="InterPro" id="IPR011900">
    <property type="entry name" value="GRX_bact"/>
</dbReference>
<dbReference type="EMBL" id="SMFQ01000005">
    <property type="protein sequence ID" value="TCJ82962.1"/>
    <property type="molecule type" value="Genomic_DNA"/>
</dbReference>
<feature type="domain" description="Glutaredoxin" evidence="7">
    <location>
        <begin position="5"/>
        <end position="64"/>
    </location>
</feature>
<dbReference type="PANTHER" id="PTHR45694:SF18">
    <property type="entry name" value="GLUTAREDOXIN-1-RELATED"/>
    <property type="match status" value="1"/>
</dbReference>
<evidence type="ECO:0000256" key="6">
    <source>
        <dbReference type="RuleBase" id="RU364065"/>
    </source>
</evidence>
<dbReference type="CDD" id="cd03418">
    <property type="entry name" value="GRX_GRXb_1_3_like"/>
    <property type="match status" value="1"/>
</dbReference>
<dbReference type="OrthoDB" id="9814618at2"/>
<dbReference type="PROSITE" id="PS51354">
    <property type="entry name" value="GLUTAREDOXIN_2"/>
    <property type="match status" value="1"/>
</dbReference>
<dbReference type="Pfam" id="PF00462">
    <property type="entry name" value="Glutaredoxin"/>
    <property type="match status" value="1"/>
</dbReference>
<dbReference type="InterPro" id="IPR002109">
    <property type="entry name" value="Glutaredoxin"/>
</dbReference>
<organism evidence="8 9">
    <name type="scientific">Cocleimonas flava</name>
    <dbReference type="NCBI Taxonomy" id="634765"/>
    <lineage>
        <taxon>Bacteria</taxon>
        <taxon>Pseudomonadati</taxon>
        <taxon>Pseudomonadota</taxon>
        <taxon>Gammaproteobacteria</taxon>
        <taxon>Thiotrichales</taxon>
        <taxon>Thiotrichaceae</taxon>
        <taxon>Cocleimonas</taxon>
    </lineage>
</organism>
<dbReference type="PRINTS" id="PR00160">
    <property type="entry name" value="GLUTAREDOXIN"/>
</dbReference>
<dbReference type="RefSeq" id="WP_131907457.1">
    <property type="nucleotide sequence ID" value="NZ_BAAAFU010000007.1"/>
</dbReference>